<dbReference type="GeneID" id="68114711"/>
<reference evidence="2 3" key="1">
    <citation type="journal article" date="2019" name="Sci. Rep.">
        <title>Nanopore sequencing improves the draft genome of the human pathogenic amoeba Naegleria fowleri.</title>
        <authorList>
            <person name="Liechti N."/>
            <person name="Schurch N."/>
            <person name="Bruggmann R."/>
            <person name="Wittwer M."/>
        </authorList>
    </citation>
    <scope>NUCLEOTIDE SEQUENCE [LARGE SCALE GENOMIC DNA]</scope>
    <source>
        <strain evidence="2 3">ATCC 30894</strain>
    </source>
</reference>
<dbReference type="OrthoDB" id="10604292at2759"/>
<dbReference type="AlphaFoldDB" id="A0A6A5C978"/>
<feature type="compositionally biased region" description="Polar residues" evidence="1">
    <location>
        <begin position="32"/>
        <end position="42"/>
    </location>
</feature>
<dbReference type="VEuPathDB" id="AmoebaDB:NF0001550"/>
<dbReference type="VEuPathDB" id="AmoebaDB:FDP41_007493"/>
<dbReference type="EMBL" id="VFQX01000003">
    <property type="protein sequence ID" value="KAF0984316.1"/>
    <property type="molecule type" value="Genomic_DNA"/>
</dbReference>
<protein>
    <submittedName>
        <fullName evidence="2">Uncharacterized protein</fullName>
    </submittedName>
</protein>
<dbReference type="Proteomes" id="UP000444721">
    <property type="component" value="Unassembled WGS sequence"/>
</dbReference>
<comment type="caution">
    <text evidence="2">The sequence shown here is derived from an EMBL/GenBank/DDBJ whole genome shotgun (WGS) entry which is preliminary data.</text>
</comment>
<feature type="compositionally biased region" description="Low complexity" evidence="1">
    <location>
        <begin position="473"/>
        <end position="486"/>
    </location>
</feature>
<evidence type="ECO:0000313" key="3">
    <source>
        <dbReference type="Proteomes" id="UP000444721"/>
    </source>
</evidence>
<sequence length="777" mass="86591">MYLNSHYLCSHFIELNDEDDHDLLFCMSNSPNASTDAISPQDQSDEEDQMTPTKDHHSTLGVSTSSELNIGEGDDRFNLYDRDHEEKPSWYEDSSSLKVVVSSYDNHYHHHHHHQHSQQQCWNMAEEEDFLGFFPEEKDHFEERATMLSSHHPLVPLFHAGHSSYMMMFQPMSSLESQTSPATTSTATTAALNMLYAPFTECSSVEKKTKGSIEKSWTPPHPLYGAHLNLEECGLMLSPQHGATTSFFSTTNNKHHNNNNNTNNSSTLVVRDGSQTAACKHGSVASSTTTISDNNNHNGNLITTSSYDVTTGSSEVKESMVNTNPIGLTSSFLASSNSPSSPTKYDIATESTFSKSALDGSSTEGEPYSPPCINTISIKGQNSKKIISTSPKRKRDVTRDSETDSSTEEEEKEDSLKLVIDDDENKKSIATCAQSSNKKVGQHGRSKQVKNTQPHTKKLRKKKKSHPSQHVAQQTSSSSSSSSTSQNHPISIHTKKYTLKEIEEFNTSNQAQVYFSTLNLAVFGKEIPNHPHLKIELDMPWPDNYVKPSVYNKQGQWAKDDTYLAKFKVIVTSSQGMNQPLDVMNIRLLVVTQKNTDKPDGHSLKVNLLAGSKSIKGSPDMYYLDKDPNGKPLLNVIGIEQPEEGKIMFTCQVSSSNNALWKNKYAEYKLVVFDSSNLLAHYGYLSDGFKVAKTPKIRKDSPIKENPLRESTQTESTSASEDTTSSNGGIATCEKDHLDSVFVQERGKKKKKLKISEPTIVYQDGKKYKITVEHVEE</sequence>
<evidence type="ECO:0000313" key="2">
    <source>
        <dbReference type="EMBL" id="KAF0984316.1"/>
    </source>
</evidence>
<name>A0A6A5C978_NAEFO</name>
<organism evidence="2 3">
    <name type="scientific">Naegleria fowleri</name>
    <name type="common">Brain eating amoeba</name>
    <dbReference type="NCBI Taxonomy" id="5763"/>
    <lineage>
        <taxon>Eukaryota</taxon>
        <taxon>Discoba</taxon>
        <taxon>Heterolobosea</taxon>
        <taxon>Tetramitia</taxon>
        <taxon>Eutetramitia</taxon>
        <taxon>Vahlkampfiidae</taxon>
        <taxon>Naegleria</taxon>
    </lineage>
</organism>
<accession>A0A6A5C978</accession>
<dbReference type="RefSeq" id="XP_044569029.1">
    <property type="nucleotide sequence ID" value="XM_044711244.1"/>
</dbReference>
<proteinExistence type="predicted"/>
<dbReference type="VEuPathDB" id="AmoebaDB:NfTy_003500"/>
<feature type="compositionally biased region" description="Acidic residues" evidence="1">
    <location>
        <begin position="403"/>
        <end position="413"/>
    </location>
</feature>
<feature type="compositionally biased region" description="Polar residues" evidence="1">
    <location>
        <begin position="372"/>
        <end position="390"/>
    </location>
</feature>
<feature type="compositionally biased region" description="Basic and acidic residues" evidence="1">
    <location>
        <begin position="414"/>
        <end position="427"/>
    </location>
</feature>
<feature type="compositionally biased region" description="Basic residues" evidence="1">
    <location>
        <begin position="455"/>
        <end position="467"/>
    </location>
</feature>
<keyword evidence="3" id="KW-1185">Reference proteome</keyword>
<feature type="region of interest" description="Disordered" evidence="1">
    <location>
        <begin position="356"/>
        <end position="490"/>
    </location>
</feature>
<feature type="compositionally biased region" description="Low complexity" evidence="1">
    <location>
        <begin position="710"/>
        <end position="726"/>
    </location>
</feature>
<evidence type="ECO:0000256" key="1">
    <source>
        <dbReference type="SAM" id="MobiDB-lite"/>
    </source>
</evidence>
<feature type="region of interest" description="Disordered" evidence="1">
    <location>
        <begin position="32"/>
        <end position="79"/>
    </location>
</feature>
<feature type="region of interest" description="Disordered" evidence="1">
    <location>
        <begin position="700"/>
        <end position="732"/>
    </location>
</feature>
<gene>
    <name evidence="2" type="ORF">FDP41_007493</name>
</gene>